<dbReference type="KEGG" id="smiz:4412673_00212"/>
<evidence type="ECO:0000313" key="1">
    <source>
        <dbReference type="EMBL" id="SNV37447.1"/>
    </source>
</evidence>
<name>A0AAJ4X8D4_9SPHI</name>
<sequence length="167" mass="19940">MKYLFLILLWSCNIQTKVCFLTPKEPKIEAEIVKTVFEHLEENSILEKSVIVLNINNIDDTYEIKATGLEKEELRWYLEGKRERLFGYTDFNRIPVMIYGNSAHKFYNKTKDKTSFDFLIPYKHTKEKNKGKIADEPEIFEPMVWVYIYHDDKFELLVNEMALPFLN</sequence>
<organism evidence="1 2">
    <name type="scientific">Sphingobacterium mizutaii</name>
    <dbReference type="NCBI Taxonomy" id="1010"/>
    <lineage>
        <taxon>Bacteria</taxon>
        <taxon>Pseudomonadati</taxon>
        <taxon>Bacteroidota</taxon>
        <taxon>Sphingobacteriia</taxon>
        <taxon>Sphingobacteriales</taxon>
        <taxon>Sphingobacteriaceae</taxon>
        <taxon>Sphingobacterium</taxon>
    </lineage>
</organism>
<evidence type="ECO:0000313" key="2">
    <source>
        <dbReference type="Proteomes" id="UP000215355"/>
    </source>
</evidence>
<gene>
    <name evidence="1" type="ORF">SAMEA4412673_00212</name>
</gene>
<accession>A0AAJ4X8D4</accession>
<dbReference type="Proteomes" id="UP000215355">
    <property type="component" value="Chromosome 1"/>
</dbReference>
<dbReference type="EMBL" id="LT906468">
    <property type="protein sequence ID" value="SNV37447.1"/>
    <property type="molecule type" value="Genomic_DNA"/>
</dbReference>
<proteinExistence type="predicted"/>
<reference evidence="1 2" key="1">
    <citation type="submission" date="2017-06" db="EMBL/GenBank/DDBJ databases">
        <authorList>
            <consortium name="Pathogen Informatics"/>
        </authorList>
    </citation>
    <scope>NUCLEOTIDE SEQUENCE [LARGE SCALE GENOMIC DNA]</scope>
    <source>
        <strain evidence="1 2">NCTC12149</strain>
    </source>
</reference>
<dbReference type="RefSeq" id="WP_093101009.1">
    <property type="nucleotide sequence ID" value="NZ_FNGK01000009.1"/>
</dbReference>
<protein>
    <submittedName>
        <fullName evidence="1">Uncharacterized protein</fullName>
    </submittedName>
</protein>
<dbReference type="AlphaFoldDB" id="A0AAJ4X8D4"/>